<dbReference type="EMBL" id="JH992984">
    <property type="protein sequence ID" value="EKX48718.1"/>
    <property type="molecule type" value="Genomic_DNA"/>
</dbReference>
<evidence type="ECO:0000313" key="6">
    <source>
        <dbReference type="EnsemblProtists" id="EKX48718"/>
    </source>
</evidence>
<dbReference type="RefSeq" id="XP_005835698.1">
    <property type="nucleotide sequence ID" value="XM_005835641.1"/>
</dbReference>
<dbReference type="Gene3D" id="6.10.140.1950">
    <property type="match status" value="1"/>
</dbReference>
<dbReference type="InterPro" id="IPR000352">
    <property type="entry name" value="Pep_chain_release_fac_I"/>
</dbReference>
<dbReference type="InterPro" id="IPR045853">
    <property type="entry name" value="Pep_chain_release_fac_I_sf"/>
</dbReference>
<evidence type="ECO:0000313" key="7">
    <source>
        <dbReference type="Proteomes" id="UP000011087"/>
    </source>
</evidence>
<organism evidence="5">
    <name type="scientific">Guillardia theta (strain CCMP2712)</name>
    <name type="common">Cryptophyte</name>
    <dbReference type="NCBI Taxonomy" id="905079"/>
    <lineage>
        <taxon>Eukaryota</taxon>
        <taxon>Cryptophyceae</taxon>
        <taxon>Pyrenomonadales</taxon>
        <taxon>Geminigeraceae</taxon>
        <taxon>Guillardia</taxon>
    </lineage>
</organism>
<dbReference type="STRING" id="905079.L1JJK9"/>
<accession>L1JJK9</accession>
<reference evidence="5 7" key="1">
    <citation type="journal article" date="2012" name="Nature">
        <title>Algal genomes reveal evolutionary mosaicism and the fate of nucleomorphs.</title>
        <authorList>
            <consortium name="DOE Joint Genome Institute"/>
            <person name="Curtis B.A."/>
            <person name="Tanifuji G."/>
            <person name="Burki F."/>
            <person name="Gruber A."/>
            <person name="Irimia M."/>
            <person name="Maruyama S."/>
            <person name="Arias M.C."/>
            <person name="Ball S.G."/>
            <person name="Gile G.H."/>
            <person name="Hirakawa Y."/>
            <person name="Hopkins J.F."/>
            <person name="Kuo A."/>
            <person name="Rensing S.A."/>
            <person name="Schmutz J."/>
            <person name="Symeonidi A."/>
            <person name="Elias M."/>
            <person name="Eveleigh R.J."/>
            <person name="Herman E.K."/>
            <person name="Klute M.J."/>
            <person name="Nakayama T."/>
            <person name="Obornik M."/>
            <person name="Reyes-Prieto A."/>
            <person name="Armbrust E.V."/>
            <person name="Aves S.J."/>
            <person name="Beiko R.G."/>
            <person name="Coutinho P."/>
            <person name="Dacks J.B."/>
            <person name="Durnford D.G."/>
            <person name="Fast N.M."/>
            <person name="Green B.R."/>
            <person name="Grisdale C.J."/>
            <person name="Hempel F."/>
            <person name="Henrissat B."/>
            <person name="Hoppner M.P."/>
            <person name="Ishida K."/>
            <person name="Kim E."/>
            <person name="Koreny L."/>
            <person name="Kroth P.G."/>
            <person name="Liu Y."/>
            <person name="Malik S.B."/>
            <person name="Maier U.G."/>
            <person name="McRose D."/>
            <person name="Mock T."/>
            <person name="Neilson J.A."/>
            <person name="Onodera N.T."/>
            <person name="Poole A.M."/>
            <person name="Pritham E.J."/>
            <person name="Richards T.A."/>
            <person name="Rocap G."/>
            <person name="Roy S.W."/>
            <person name="Sarai C."/>
            <person name="Schaack S."/>
            <person name="Shirato S."/>
            <person name="Slamovits C.H."/>
            <person name="Spencer D.F."/>
            <person name="Suzuki S."/>
            <person name="Worden A.Z."/>
            <person name="Zauner S."/>
            <person name="Barry K."/>
            <person name="Bell C."/>
            <person name="Bharti A.K."/>
            <person name="Crow J.A."/>
            <person name="Grimwood J."/>
            <person name="Kramer R."/>
            <person name="Lindquist E."/>
            <person name="Lucas S."/>
            <person name="Salamov A."/>
            <person name="McFadden G.I."/>
            <person name="Lane C.E."/>
            <person name="Keeling P.J."/>
            <person name="Gray M.W."/>
            <person name="Grigoriev I.V."/>
            <person name="Archibald J.M."/>
        </authorList>
    </citation>
    <scope>NUCLEOTIDE SEQUENCE</scope>
    <source>
        <strain evidence="5 7">CCMP2712</strain>
    </source>
</reference>
<dbReference type="eggNOG" id="KOG2726">
    <property type="taxonomic scope" value="Eukaryota"/>
</dbReference>
<keyword evidence="2" id="KW-0488">Methylation</keyword>
<dbReference type="AlphaFoldDB" id="L1JJK9"/>
<dbReference type="Gene3D" id="3.30.160.20">
    <property type="match status" value="1"/>
</dbReference>
<sequence>MISFSTSSILALPRHLRQSRRFSDAASGSAAEASQIEWSGLFDERVKAIIEECQALEDEMCKSVTTPDRQAHIGKLLKSNMRIRQHGSELMSCYSDRNELVSILSTQSEDEETKLEFKNELMTVEERIKDLRRMLTPLLIPRDPDDDCDVILEARLACWVRAAAGGSEASLFASEMFQMYQLFSVRKGWNFEVLDKSESEVGGLKEATASITGGEEIYGLLKFESGVHRVQRVPETETMGRVHTSTISVAIMVDSETPEFALNPSELKIELMRASGAGGQSVNTTDSAVRITHLPTGVSVHCRDERSQHRNKAKGLKILQARLYDIHKAKIQNEESILRKSLIGSGDRSERIRTYNYAQDRITDHRANVSVHGVEEFLQGGEAVERVIDALRGREIADRIQAYKLKN</sequence>
<dbReference type="GO" id="GO:0005737">
    <property type="term" value="C:cytoplasm"/>
    <property type="evidence" value="ECO:0007669"/>
    <property type="project" value="UniProtKB-ARBA"/>
</dbReference>
<dbReference type="OrthoDB" id="2019491at2759"/>
<gene>
    <name evidence="5" type="ORF">GUITHDRAFT_136406</name>
</gene>
<dbReference type="HOGENOM" id="CLU_036856_0_3_1"/>
<dbReference type="FunFam" id="3.30.160.20:FF:000004">
    <property type="entry name" value="Peptide chain release factor 1"/>
    <property type="match status" value="1"/>
</dbReference>
<evidence type="ECO:0000313" key="5">
    <source>
        <dbReference type="EMBL" id="EKX48718.1"/>
    </source>
</evidence>
<proteinExistence type="inferred from homology"/>
<dbReference type="PANTHER" id="PTHR43804">
    <property type="entry name" value="LD18447P"/>
    <property type="match status" value="1"/>
</dbReference>
<dbReference type="Proteomes" id="UP000011087">
    <property type="component" value="Unassembled WGS sequence"/>
</dbReference>
<dbReference type="GeneID" id="17305566"/>
<dbReference type="EnsemblProtists" id="EKX48718">
    <property type="protein sequence ID" value="EKX48718"/>
    <property type="gene ID" value="GUITHDRAFT_136406"/>
</dbReference>
<dbReference type="InterPro" id="IPR005139">
    <property type="entry name" value="PCRF"/>
</dbReference>
<keyword evidence="3" id="KW-0648">Protein biosynthesis</keyword>
<evidence type="ECO:0000256" key="2">
    <source>
        <dbReference type="ARBA" id="ARBA00022481"/>
    </source>
</evidence>
<dbReference type="PANTHER" id="PTHR43804:SF7">
    <property type="entry name" value="LD18447P"/>
    <property type="match status" value="1"/>
</dbReference>
<evidence type="ECO:0000259" key="4">
    <source>
        <dbReference type="PROSITE" id="PS00745"/>
    </source>
</evidence>
<comment type="similarity">
    <text evidence="1">Belongs to the prokaryotic/mitochondrial release factor family.</text>
</comment>
<dbReference type="Pfam" id="PF03462">
    <property type="entry name" value="PCRF"/>
    <property type="match status" value="1"/>
</dbReference>
<dbReference type="PROSITE" id="PS00745">
    <property type="entry name" value="RF_PROK_I"/>
    <property type="match status" value="1"/>
</dbReference>
<evidence type="ECO:0000256" key="1">
    <source>
        <dbReference type="ARBA" id="ARBA00010835"/>
    </source>
</evidence>
<dbReference type="KEGG" id="gtt:GUITHDRAFT_136406"/>
<dbReference type="OMA" id="LEWEVFR"/>
<keyword evidence="7" id="KW-1185">Reference proteome</keyword>
<evidence type="ECO:0000256" key="3">
    <source>
        <dbReference type="ARBA" id="ARBA00022917"/>
    </source>
</evidence>
<reference evidence="7" key="2">
    <citation type="submission" date="2012-11" db="EMBL/GenBank/DDBJ databases">
        <authorList>
            <person name="Kuo A."/>
            <person name="Curtis B.A."/>
            <person name="Tanifuji G."/>
            <person name="Burki F."/>
            <person name="Gruber A."/>
            <person name="Irimia M."/>
            <person name="Maruyama S."/>
            <person name="Arias M.C."/>
            <person name="Ball S.G."/>
            <person name="Gile G.H."/>
            <person name="Hirakawa Y."/>
            <person name="Hopkins J.F."/>
            <person name="Rensing S.A."/>
            <person name="Schmutz J."/>
            <person name="Symeonidi A."/>
            <person name="Elias M."/>
            <person name="Eveleigh R.J."/>
            <person name="Herman E.K."/>
            <person name="Klute M.J."/>
            <person name="Nakayama T."/>
            <person name="Obornik M."/>
            <person name="Reyes-Prieto A."/>
            <person name="Armbrust E.V."/>
            <person name="Aves S.J."/>
            <person name="Beiko R.G."/>
            <person name="Coutinho P."/>
            <person name="Dacks J.B."/>
            <person name="Durnford D.G."/>
            <person name="Fast N.M."/>
            <person name="Green B.R."/>
            <person name="Grisdale C."/>
            <person name="Hempe F."/>
            <person name="Henrissat B."/>
            <person name="Hoppner M.P."/>
            <person name="Ishida K.-I."/>
            <person name="Kim E."/>
            <person name="Koreny L."/>
            <person name="Kroth P.G."/>
            <person name="Liu Y."/>
            <person name="Malik S.-B."/>
            <person name="Maier U.G."/>
            <person name="McRose D."/>
            <person name="Mock T."/>
            <person name="Neilson J.A."/>
            <person name="Onodera N.T."/>
            <person name="Poole A.M."/>
            <person name="Pritham E.J."/>
            <person name="Richards T.A."/>
            <person name="Rocap G."/>
            <person name="Roy S.W."/>
            <person name="Sarai C."/>
            <person name="Schaack S."/>
            <person name="Shirato S."/>
            <person name="Slamovits C.H."/>
            <person name="Spencer D.F."/>
            <person name="Suzuki S."/>
            <person name="Worden A.Z."/>
            <person name="Zauner S."/>
            <person name="Barry K."/>
            <person name="Bell C."/>
            <person name="Bharti A.K."/>
            <person name="Crow J.A."/>
            <person name="Grimwood J."/>
            <person name="Kramer R."/>
            <person name="Lindquist E."/>
            <person name="Lucas S."/>
            <person name="Salamov A."/>
            <person name="McFadden G.I."/>
            <person name="Lane C.E."/>
            <person name="Keeling P.J."/>
            <person name="Gray M.W."/>
            <person name="Grigoriev I.V."/>
            <person name="Archibald J.M."/>
        </authorList>
    </citation>
    <scope>NUCLEOTIDE SEQUENCE</scope>
    <source>
        <strain evidence="7">CCMP2712</strain>
    </source>
</reference>
<feature type="domain" description="Prokaryotic-type class I peptide chain release factors" evidence="4">
    <location>
        <begin position="273"/>
        <end position="289"/>
    </location>
</feature>
<dbReference type="PaxDb" id="55529-EKX48718"/>
<dbReference type="SMART" id="SM00937">
    <property type="entry name" value="PCRF"/>
    <property type="match status" value="1"/>
</dbReference>
<dbReference type="Pfam" id="PF00472">
    <property type="entry name" value="RF-1"/>
    <property type="match status" value="1"/>
</dbReference>
<dbReference type="SUPFAM" id="SSF75620">
    <property type="entry name" value="Release factor"/>
    <property type="match status" value="1"/>
</dbReference>
<dbReference type="GO" id="GO:0003747">
    <property type="term" value="F:translation release factor activity"/>
    <property type="evidence" value="ECO:0007669"/>
    <property type="project" value="InterPro"/>
</dbReference>
<dbReference type="Gene3D" id="3.30.70.1660">
    <property type="match status" value="1"/>
</dbReference>
<name>L1JJK9_GUITC</name>
<reference evidence="6" key="3">
    <citation type="submission" date="2015-06" db="UniProtKB">
        <authorList>
            <consortium name="EnsemblProtists"/>
        </authorList>
    </citation>
    <scope>IDENTIFICATION</scope>
</reference>
<dbReference type="InterPro" id="IPR050057">
    <property type="entry name" value="Prokaryotic/Mito_RF"/>
</dbReference>
<protein>
    <recommendedName>
        <fullName evidence="4">Prokaryotic-type class I peptide chain release factors domain-containing protein</fullName>
    </recommendedName>
</protein>